<proteinExistence type="predicted"/>
<evidence type="ECO:0000313" key="1">
    <source>
        <dbReference type="EMBL" id="SPF55975.1"/>
    </source>
</evidence>
<organism evidence="1 2">
    <name type="scientific">Candidatus Desulfosporosinus infrequens</name>
    <dbReference type="NCBI Taxonomy" id="2043169"/>
    <lineage>
        <taxon>Bacteria</taxon>
        <taxon>Bacillati</taxon>
        <taxon>Bacillota</taxon>
        <taxon>Clostridia</taxon>
        <taxon>Eubacteriales</taxon>
        <taxon>Desulfitobacteriaceae</taxon>
        <taxon>Desulfosporosinus</taxon>
    </lineage>
</organism>
<gene>
    <name evidence="1" type="ORF">SBF1_880027</name>
</gene>
<dbReference type="AlphaFoldDB" id="A0A2U3LVK7"/>
<reference evidence="2" key="1">
    <citation type="submission" date="2018-02" db="EMBL/GenBank/DDBJ databases">
        <authorList>
            <person name="Hausmann B."/>
        </authorList>
    </citation>
    <scope>NUCLEOTIDE SEQUENCE [LARGE SCALE GENOMIC DNA]</scope>
    <source>
        <strain evidence="2">Peat soil MAG SbF1</strain>
    </source>
</reference>
<accession>A0A2U3LVK7</accession>
<evidence type="ECO:0000313" key="2">
    <source>
        <dbReference type="Proteomes" id="UP000238916"/>
    </source>
</evidence>
<protein>
    <submittedName>
        <fullName evidence="1">Uncharacterized protein</fullName>
    </submittedName>
</protein>
<dbReference type="Proteomes" id="UP000238916">
    <property type="component" value="Unassembled WGS sequence"/>
</dbReference>
<dbReference type="EMBL" id="OMOF01000867">
    <property type="protein sequence ID" value="SPF55975.1"/>
    <property type="molecule type" value="Genomic_DNA"/>
</dbReference>
<sequence>MKFELYLRFITTLKFWFIVKHNKVVCRMNGCKWSESTTQYLPNEDILLWMSFFIEQAYKCNTLVTKEGSVCKNIYANGCSILGLTY</sequence>
<name>A0A2U3LVK7_9FIRM</name>